<feature type="non-terminal residue" evidence="1">
    <location>
        <position position="1"/>
    </location>
</feature>
<dbReference type="EMBL" id="JANBUJ010002624">
    <property type="protein sequence ID" value="KAJ2763774.1"/>
    <property type="molecule type" value="Genomic_DNA"/>
</dbReference>
<evidence type="ECO:0000313" key="2">
    <source>
        <dbReference type="Proteomes" id="UP001140234"/>
    </source>
</evidence>
<sequence length="473" mass="52742">TLHTLESEGFLDQPISEYLWDIEASYDENDPKLVFPKLRAAWTAEEDRLLKIGVRAYGPNTESWPRIALLVPGRTNKSCRKRWFHSLDPSLHKGPWTAEEDELLRERVARFPSQWSRVAEGIVGRTDDQCAKRWRESLDPEIDRGKWRPEEDRLLLEKFEELGTQWQKIATFFQGRPGLHCRNRWRKIQRIITQKERKSGPIAPKDLPKTLASVTESVNRRKTAQRSRAHGARSHTHSTPDLPAAAHYESSAYADCMLASASTAAASGHHPLLGFGRMDMPSAMPMPSDSLYGPTLGLYPQQLNQSQEQQEQLYQAAAHFGIAAENSSATTLALASMMAPGSHGDAMSAAFAGDGQLPQTYHIGTARATPAMLSPVIQLHAAQHSGTPDTAGALFMPSTEGKRLDTNSFPFPVLPPMLLAPQHPTPWPSVPLLPSPLLTPQQERPHWPQTQLPPLPVLTYAQVDELLQSIEKR</sequence>
<organism evidence="1 2">
    <name type="scientific">Coemansia nantahalensis</name>
    <dbReference type="NCBI Taxonomy" id="2789366"/>
    <lineage>
        <taxon>Eukaryota</taxon>
        <taxon>Fungi</taxon>
        <taxon>Fungi incertae sedis</taxon>
        <taxon>Zoopagomycota</taxon>
        <taxon>Kickxellomycotina</taxon>
        <taxon>Kickxellomycetes</taxon>
        <taxon>Kickxellales</taxon>
        <taxon>Kickxellaceae</taxon>
        <taxon>Coemansia</taxon>
    </lineage>
</organism>
<gene>
    <name evidence="1" type="ORF">IWQ57_005446</name>
</gene>
<name>A0ACC1JMI7_9FUNG</name>
<proteinExistence type="predicted"/>
<accession>A0ACC1JMI7</accession>
<reference evidence="1" key="1">
    <citation type="submission" date="2022-07" db="EMBL/GenBank/DDBJ databases">
        <title>Phylogenomic reconstructions and comparative analyses of Kickxellomycotina fungi.</title>
        <authorList>
            <person name="Reynolds N.K."/>
            <person name="Stajich J.E."/>
            <person name="Barry K."/>
            <person name="Grigoriev I.V."/>
            <person name="Crous P."/>
            <person name="Smith M.E."/>
        </authorList>
    </citation>
    <scope>NUCLEOTIDE SEQUENCE</scope>
    <source>
        <strain evidence="1">CBS 109366</strain>
    </source>
</reference>
<protein>
    <submittedName>
        <fullName evidence="1">Uncharacterized protein</fullName>
    </submittedName>
</protein>
<keyword evidence="2" id="KW-1185">Reference proteome</keyword>
<dbReference type="Proteomes" id="UP001140234">
    <property type="component" value="Unassembled WGS sequence"/>
</dbReference>
<evidence type="ECO:0000313" key="1">
    <source>
        <dbReference type="EMBL" id="KAJ2763774.1"/>
    </source>
</evidence>
<comment type="caution">
    <text evidence="1">The sequence shown here is derived from an EMBL/GenBank/DDBJ whole genome shotgun (WGS) entry which is preliminary data.</text>
</comment>